<accession>A0A6A7C049</accession>
<dbReference type="Proteomes" id="UP000799421">
    <property type="component" value="Unassembled WGS sequence"/>
</dbReference>
<protein>
    <submittedName>
        <fullName evidence="1">Uncharacterized protein</fullName>
    </submittedName>
</protein>
<organism evidence="1 2">
    <name type="scientific">Piedraia hortae CBS 480.64</name>
    <dbReference type="NCBI Taxonomy" id="1314780"/>
    <lineage>
        <taxon>Eukaryota</taxon>
        <taxon>Fungi</taxon>
        <taxon>Dikarya</taxon>
        <taxon>Ascomycota</taxon>
        <taxon>Pezizomycotina</taxon>
        <taxon>Dothideomycetes</taxon>
        <taxon>Dothideomycetidae</taxon>
        <taxon>Capnodiales</taxon>
        <taxon>Piedraiaceae</taxon>
        <taxon>Piedraia</taxon>
    </lineage>
</organism>
<evidence type="ECO:0000313" key="2">
    <source>
        <dbReference type="Proteomes" id="UP000799421"/>
    </source>
</evidence>
<keyword evidence="2" id="KW-1185">Reference proteome</keyword>
<gene>
    <name evidence="1" type="ORF">K470DRAFT_217165</name>
</gene>
<dbReference type="OrthoDB" id="3943081at2759"/>
<sequence>MITTKARAMRLGAGLPVYLWPLPVQGVAYLLNRTPVKTLDWESPLDALNQKPETITHLKAWGCKAYPLVHLIPRTHMQEPRVNIGYLVGCRSRNSFRFGFPSCVKSFVVKKYRCDNSA</sequence>
<name>A0A6A7C049_9PEZI</name>
<dbReference type="EMBL" id="MU005982">
    <property type="protein sequence ID" value="KAF2860359.1"/>
    <property type="molecule type" value="Genomic_DNA"/>
</dbReference>
<reference evidence="1" key="1">
    <citation type="journal article" date="2020" name="Stud. Mycol.">
        <title>101 Dothideomycetes genomes: a test case for predicting lifestyles and emergence of pathogens.</title>
        <authorList>
            <person name="Haridas S."/>
            <person name="Albert R."/>
            <person name="Binder M."/>
            <person name="Bloem J."/>
            <person name="Labutti K."/>
            <person name="Salamov A."/>
            <person name="Andreopoulos B."/>
            <person name="Baker S."/>
            <person name="Barry K."/>
            <person name="Bills G."/>
            <person name="Bluhm B."/>
            <person name="Cannon C."/>
            <person name="Castanera R."/>
            <person name="Culley D."/>
            <person name="Daum C."/>
            <person name="Ezra D."/>
            <person name="Gonzalez J."/>
            <person name="Henrissat B."/>
            <person name="Kuo A."/>
            <person name="Liang C."/>
            <person name="Lipzen A."/>
            <person name="Lutzoni F."/>
            <person name="Magnuson J."/>
            <person name="Mondo S."/>
            <person name="Nolan M."/>
            <person name="Ohm R."/>
            <person name="Pangilinan J."/>
            <person name="Park H.-J."/>
            <person name="Ramirez L."/>
            <person name="Alfaro M."/>
            <person name="Sun H."/>
            <person name="Tritt A."/>
            <person name="Yoshinaga Y."/>
            <person name="Zwiers L.-H."/>
            <person name="Turgeon B."/>
            <person name="Goodwin S."/>
            <person name="Spatafora J."/>
            <person name="Crous P."/>
            <person name="Grigoriev I."/>
        </authorList>
    </citation>
    <scope>NUCLEOTIDE SEQUENCE</scope>
    <source>
        <strain evidence="1">CBS 480.64</strain>
    </source>
</reference>
<evidence type="ECO:0000313" key="1">
    <source>
        <dbReference type="EMBL" id="KAF2860359.1"/>
    </source>
</evidence>
<dbReference type="AlphaFoldDB" id="A0A6A7C049"/>
<proteinExistence type="predicted"/>